<evidence type="ECO:0000259" key="4">
    <source>
        <dbReference type="PROSITE" id="PS50995"/>
    </source>
</evidence>
<keyword evidence="1" id="KW-0805">Transcription regulation</keyword>
<evidence type="ECO:0000256" key="2">
    <source>
        <dbReference type="ARBA" id="ARBA00023125"/>
    </source>
</evidence>
<dbReference type="Pfam" id="PF12802">
    <property type="entry name" value="MarR_2"/>
    <property type="match status" value="1"/>
</dbReference>
<dbReference type="EMBL" id="JBBYXI010000003">
    <property type="protein sequence ID" value="MEN3931497.1"/>
    <property type="molecule type" value="Genomic_DNA"/>
</dbReference>
<keyword evidence="6" id="KW-1185">Reference proteome</keyword>
<organism evidence="5 6">
    <name type="scientific">Hohaiivirga grylli</name>
    <dbReference type="NCBI Taxonomy" id="3133970"/>
    <lineage>
        <taxon>Bacteria</taxon>
        <taxon>Pseudomonadati</taxon>
        <taxon>Pseudomonadota</taxon>
        <taxon>Alphaproteobacteria</taxon>
        <taxon>Hyphomicrobiales</taxon>
        <taxon>Methylobacteriaceae</taxon>
        <taxon>Hohaiivirga</taxon>
    </lineage>
</organism>
<gene>
    <name evidence="5" type="ORF">WJT86_10560</name>
</gene>
<evidence type="ECO:0000256" key="3">
    <source>
        <dbReference type="ARBA" id="ARBA00023163"/>
    </source>
</evidence>
<dbReference type="InterPro" id="IPR036390">
    <property type="entry name" value="WH_DNA-bd_sf"/>
</dbReference>
<dbReference type="SMART" id="SM00347">
    <property type="entry name" value="HTH_MARR"/>
    <property type="match status" value="1"/>
</dbReference>
<dbReference type="PANTHER" id="PTHR42756:SF1">
    <property type="entry name" value="TRANSCRIPTIONAL REPRESSOR OF EMRAB OPERON"/>
    <property type="match status" value="1"/>
</dbReference>
<dbReference type="Proteomes" id="UP001418637">
    <property type="component" value="Unassembled WGS sequence"/>
</dbReference>
<evidence type="ECO:0000256" key="1">
    <source>
        <dbReference type="ARBA" id="ARBA00023015"/>
    </source>
</evidence>
<comment type="caution">
    <text evidence="5">The sequence shown here is derived from an EMBL/GenBank/DDBJ whole genome shotgun (WGS) entry which is preliminary data.</text>
</comment>
<keyword evidence="2" id="KW-0238">DNA-binding</keyword>
<dbReference type="InterPro" id="IPR000835">
    <property type="entry name" value="HTH_MarR-typ"/>
</dbReference>
<name>A0ABV0BKI3_9HYPH</name>
<dbReference type="PANTHER" id="PTHR42756">
    <property type="entry name" value="TRANSCRIPTIONAL REGULATOR, MARR"/>
    <property type="match status" value="1"/>
</dbReference>
<proteinExistence type="predicted"/>
<dbReference type="SUPFAM" id="SSF46785">
    <property type="entry name" value="Winged helix' DNA-binding domain"/>
    <property type="match status" value="1"/>
</dbReference>
<reference evidence="5 6" key="1">
    <citation type="submission" date="2024-04" db="EMBL/GenBank/DDBJ databases">
        <title>A novel species isolated from cricket.</title>
        <authorList>
            <person name="Wang H.-C."/>
        </authorList>
    </citation>
    <scope>NUCLEOTIDE SEQUENCE [LARGE SCALE GENOMIC DNA]</scope>
    <source>
        <strain evidence="5 6">WL0021</strain>
    </source>
</reference>
<dbReference type="PRINTS" id="PR00598">
    <property type="entry name" value="HTHMARR"/>
</dbReference>
<dbReference type="RefSeq" id="WP_346337524.1">
    <property type="nucleotide sequence ID" value="NZ_JBBYXI010000003.1"/>
</dbReference>
<protein>
    <submittedName>
        <fullName evidence="5">MarR family winged helix-turn-helix transcriptional regulator</fullName>
    </submittedName>
</protein>
<sequence length="150" mass="17177">MKSTSGPYLTYKLELIQTQAIKAADRIYKKDIGLSLREIRLLRFIHDYPKITATDLVGKMVLDKALLSKNIAVLEKKGLIKRETSSHDSRVQCLFLTEDGEKVWQQAEIIGRGLENITFGSFSDEEWENLHASLDKLIELVNKWQASLKK</sequence>
<accession>A0ABV0BKI3</accession>
<dbReference type="PROSITE" id="PS50995">
    <property type="entry name" value="HTH_MARR_2"/>
    <property type="match status" value="1"/>
</dbReference>
<dbReference type="Gene3D" id="1.10.10.10">
    <property type="entry name" value="Winged helix-like DNA-binding domain superfamily/Winged helix DNA-binding domain"/>
    <property type="match status" value="1"/>
</dbReference>
<dbReference type="InterPro" id="IPR036388">
    <property type="entry name" value="WH-like_DNA-bd_sf"/>
</dbReference>
<feature type="domain" description="HTH marR-type" evidence="4">
    <location>
        <begin position="1"/>
        <end position="139"/>
    </location>
</feature>
<evidence type="ECO:0000313" key="6">
    <source>
        <dbReference type="Proteomes" id="UP001418637"/>
    </source>
</evidence>
<keyword evidence="3" id="KW-0804">Transcription</keyword>
<evidence type="ECO:0000313" key="5">
    <source>
        <dbReference type="EMBL" id="MEN3931497.1"/>
    </source>
</evidence>